<accession>A0A565CD24</accession>
<evidence type="ECO:0000313" key="1">
    <source>
        <dbReference type="EMBL" id="VVB11506.1"/>
    </source>
</evidence>
<dbReference type="AlphaFoldDB" id="A0A565CD24"/>
<keyword evidence="2" id="KW-1185">Reference proteome</keyword>
<dbReference type="Proteomes" id="UP000489600">
    <property type="component" value="Unassembled WGS sequence"/>
</dbReference>
<evidence type="ECO:0008006" key="3">
    <source>
        <dbReference type="Google" id="ProtNLM"/>
    </source>
</evidence>
<organism evidence="1 2">
    <name type="scientific">Arabis nemorensis</name>
    <dbReference type="NCBI Taxonomy" id="586526"/>
    <lineage>
        <taxon>Eukaryota</taxon>
        <taxon>Viridiplantae</taxon>
        <taxon>Streptophyta</taxon>
        <taxon>Embryophyta</taxon>
        <taxon>Tracheophyta</taxon>
        <taxon>Spermatophyta</taxon>
        <taxon>Magnoliopsida</taxon>
        <taxon>eudicotyledons</taxon>
        <taxon>Gunneridae</taxon>
        <taxon>Pentapetalae</taxon>
        <taxon>rosids</taxon>
        <taxon>malvids</taxon>
        <taxon>Brassicales</taxon>
        <taxon>Brassicaceae</taxon>
        <taxon>Arabideae</taxon>
        <taxon>Arabis</taxon>
    </lineage>
</organism>
<dbReference type="InterPro" id="IPR009091">
    <property type="entry name" value="RCC1/BLIP-II"/>
</dbReference>
<gene>
    <name evidence="1" type="ORF">ANE_LOCUS21950</name>
</gene>
<reference evidence="1" key="1">
    <citation type="submission" date="2019-07" db="EMBL/GenBank/DDBJ databases">
        <authorList>
            <person name="Dittberner H."/>
        </authorList>
    </citation>
    <scope>NUCLEOTIDE SEQUENCE [LARGE SCALE GENOMIC DNA]</scope>
</reference>
<name>A0A565CD24_9BRAS</name>
<dbReference type="SUPFAM" id="SSF50985">
    <property type="entry name" value="RCC1/BLIP-II"/>
    <property type="match status" value="1"/>
</dbReference>
<dbReference type="Pfam" id="PF13540">
    <property type="entry name" value="RCC1_2"/>
    <property type="match status" value="1"/>
</dbReference>
<dbReference type="EMBL" id="CABITT030000007">
    <property type="protein sequence ID" value="VVB11506.1"/>
    <property type="molecule type" value="Genomic_DNA"/>
</dbReference>
<sequence>MAQFSLLPSVLTSVLVMESNKSSTTCIHILHVSVGDEHDVALDSDGLVYTWGKCYYGALGHGD</sequence>
<proteinExistence type="predicted"/>
<dbReference type="Gene3D" id="2.130.10.30">
    <property type="entry name" value="Regulator of chromosome condensation 1/beta-lactamase-inhibitor protein II"/>
    <property type="match status" value="1"/>
</dbReference>
<dbReference type="OrthoDB" id="5981550at2759"/>
<evidence type="ECO:0000313" key="2">
    <source>
        <dbReference type="Proteomes" id="UP000489600"/>
    </source>
</evidence>
<protein>
    <recommendedName>
        <fullName evidence="3">Regulator of chromosome condensation 1/beta-lactamase-inhibitor protein II</fullName>
    </recommendedName>
</protein>
<comment type="caution">
    <text evidence="1">The sequence shown here is derived from an EMBL/GenBank/DDBJ whole genome shotgun (WGS) entry which is preliminary data.</text>
</comment>